<proteinExistence type="predicted"/>
<reference evidence="1 2" key="1">
    <citation type="submission" date="2020-08" db="EMBL/GenBank/DDBJ databases">
        <title>Genomic Encyclopedia of Type Strains, Phase IV (KMG-V): Genome sequencing to study the core and pangenomes of soil and plant-associated prokaryotes.</title>
        <authorList>
            <person name="Whitman W."/>
        </authorList>
    </citation>
    <scope>NUCLEOTIDE SEQUENCE [LARGE SCALE GENOMIC DNA]</scope>
    <source>
        <strain evidence="1 2">X5P2</strain>
    </source>
</reference>
<dbReference type="Proteomes" id="UP000535182">
    <property type="component" value="Unassembled WGS sequence"/>
</dbReference>
<evidence type="ECO:0000313" key="2">
    <source>
        <dbReference type="Proteomes" id="UP000535182"/>
    </source>
</evidence>
<dbReference type="AlphaFoldDB" id="A0A9X0U703"/>
<keyword evidence="2" id="KW-1185">Reference proteome</keyword>
<comment type="caution">
    <text evidence="1">The sequence shown here is derived from an EMBL/GenBank/DDBJ whole genome shotgun (WGS) entry which is preliminary data.</text>
</comment>
<evidence type="ECO:0000313" key="1">
    <source>
        <dbReference type="EMBL" id="MBB5330427.1"/>
    </source>
</evidence>
<organism evidence="1 2">
    <name type="scientific">Tunturiibacter gelidiferens</name>
    <dbReference type="NCBI Taxonomy" id="3069689"/>
    <lineage>
        <taxon>Bacteria</taxon>
        <taxon>Pseudomonadati</taxon>
        <taxon>Acidobacteriota</taxon>
        <taxon>Terriglobia</taxon>
        <taxon>Terriglobales</taxon>
        <taxon>Acidobacteriaceae</taxon>
        <taxon>Tunturiibacter</taxon>
    </lineage>
</organism>
<sequence>MSWLMVEGRGWWKYGRPSEGDRLQVTYVDQAQRSLACDGYELAALLKAYVSGASKQVNAGARGDRGFASKAFPNSGRFETTPLMRA</sequence>
<accession>A0A9X0U703</accession>
<gene>
    <name evidence="1" type="ORF">HDF14_004062</name>
</gene>
<protein>
    <submittedName>
        <fullName evidence="1">Uncharacterized protein</fullName>
    </submittedName>
</protein>
<name>A0A9X0U703_9BACT</name>
<dbReference type="EMBL" id="JACHEB010000010">
    <property type="protein sequence ID" value="MBB5330427.1"/>
    <property type="molecule type" value="Genomic_DNA"/>
</dbReference>